<sequence length="236" mass="26714">MLFGRNRHVQTETVVLPEHLRDAEDDPVADQRPEGPFDISEVETHDFSKGYMDLGAIKVPVRKNVSYRLEQEQSKQKVFAVSAVHDNSTLQIQAFAAPRSGGQWEEIRQEMYDQNKSAQGASVTVQEGEFGNELLIRIPAELPDGRKGERIARFIGIDGPRWMIRAMLMGKAAIQKDEADVLYDILKNTVIDRGERPLPARQMLELIPPESVVTAMREAATRRRQQAKQQQPNAQQ</sequence>
<feature type="compositionally biased region" description="Low complexity" evidence="1">
    <location>
        <begin position="227"/>
        <end position="236"/>
    </location>
</feature>
<evidence type="ECO:0008006" key="4">
    <source>
        <dbReference type="Google" id="ProtNLM"/>
    </source>
</evidence>
<comment type="caution">
    <text evidence="2">The sequence shown here is derived from an EMBL/GenBank/DDBJ whole genome shotgun (WGS) entry which is preliminary data.</text>
</comment>
<protein>
    <recommendedName>
        <fullName evidence="4">DUF3710 domain-containing protein</fullName>
    </recommendedName>
</protein>
<evidence type="ECO:0000313" key="2">
    <source>
        <dbReference type="EMBL" id="OAV60884.1"/>
    </source>
</evidence>
<reference evidence="2 3" key="1">
    <citation type="submission" date="2016-04" db="EMBL/GenBank/DDBJ databases">
        <title>First whole genome shotgun sequence of the bacterium Enteractinococcus sp. strain UASWS1574.</title>
        <authorList>
            <person name="Crovadore J."/>
            <person name="Chablais R."/>
            <person name="Lefort F."/>
        </authorList>
    </citation>
    <scope>NUCLEOTIDE SEQUENCE [LARGE SCALE GENOMIC DNA]</scope>
    <source>
        <strain evidence="2 3">UASWS1574</strain>
    </source>
</reference>
<feature type="region of interest" description="Disordered" evidence="1">
    <location>
        <begin position="19"/>
        <end position="39"/>
    </location>
</feature>
<gene>
    <name evidence="2" type="ORF">A6F49_10405</name>
</gene>
<evidence type="ECO:0000313" key="3">
    <source>
        <dbReference type="Proteomes" id="UP000078292"/>
    </source>
</evidence>
<dbReference type="Pfam" id="PF12502">
    <property type="entry name" value="DUF3710"/>
    <property type="match status" value="1"/>
</dbReference>
<proteinExistence type="predicted"/>
<dbReference type="AlphaFoldDB" id="A0A1B7LZE2"/>
<dbReference type="InterPro" id="IPR022183">
    <property type="entry name" value="DUF3710"/>
</dbReference>
<dbReference type="Proteomes" id="UP000078292">
    <property type="component" value="Unassembled WGS sequence"/>
</dbReference>
<evidence type="ECO:0000256" key="1">
    <source>
        <dbReference type="SAM" id="MobiDB-lite"/>
    </source>
</evidence>
<dbReference type="EMBL" id="LXEY01000018">
    <property type="protein sequence ID" value="OAV60884.1"/>
    <property type="molecule type" value="Genomic_DNA"/>
</dbReference>
<accession>A0A1B7LZE2</accession>
<feature type="region of interest" description="Disordered" evidence="1">
    <location>
        <begin position="216"/>
        <end position="236"/>
    </location>
</feature>
<dbReference type="STRING" id="1837282.A6F49_10405"/>
<name>A0A1B7LZE2_9MICC</name>
<organism evidence="2 3">
    <name type="scientific">Enteractinococcus helveticum</name>
    <dbReference type="NCBI Taxonomy" id="1837282"/>
    <lineage>
        <taxon>Bacteria</taxon>
        <taxon>Bacillati</taxon>
        <taxon>Actinomycetota</taxon>
        <taxon>Actinomycetes</taxon>
        <taxon>Micrococcales</taxon>
        <taxon>Micrococcaceae</taxon>
    </lineage>
</organism>
<keyword evidence="3" id="KW-1185">Reference proteome</keyword>